<dbReference type="OrthoDB" id="2971155at2"/>
<name>I8AJ90_9BACL</name>
<proteinExistence type="predicted"/>
<dbReference type="Proteomes" id="UP000004080">
    <property type="component" value="Unassembled WGS sequence"/>
</dbReference>
<dbReference type="AlphaFoldDB" id="I8AJ90"/>
<keyword evidence="1" id="KW-0472">Membrane</keyword>
<dbReference type="eggNOG" id="ENOG5033E8W">
    <property type="taxonomic scope" value="Bacteria"/>
</dbReference>
<evidence type="ECO:0000313" key="3">
    <source>
        <dbReference type="Proteomes" id="UP000004080"/>
    </source>
</evidence>
<feature type="transmembrane region" description="Helical" evidence="1">
    <location>
        <begin position="37"/>
        <end position="55"/>
    </location>
</feature>
<keyword evidence="1" id="KW-0812">Transmembrane</keyword>
<reference evidence="2 3" key="1">
    <citation type="journal article" date="2012" name="J. Bacteriol.">
        <title>Genome of Bacillus macauensis ZFHKF-1, a Long-Chain-Forming Bacterium.</title>
        <authorList>
            <person name="Cai L."/>
            <person name="Zhang T."/>
        </authorList>
    </citation>
    <scope>NUCLEOTIDE SEQUENCE [LARGE SCALE GENOMIC DNA]</scope>
    <source>
        <strain evidence="2 3">ZFHKF-1</strain>
    </source>
</reference>
<accession>I8AJ90</accession>
<dbReference type="RefSeq" id="WP_007201789.1">
    <property type="nucleotide sequence ID" value="NZ_AKKV01000024.1"/>
</dbReference>
<gene>
    <name evidence="2" type="ORF">A374_08479</name>
</gene>
<keyword evidence="1" id="KW-1133">Transmembrane helix</keyword>
<dbReference type="PATRIC" id="fig|1196324.3.peg.1739"/>
<keyword evidence="3" id="KW-1185">Reference proteome</keyword>
<sequence length="61" mass="6922">MPALIIVILAPILLILFNLLTLAFCSQKEIPTEAQPFFFRMINICVTLLLISAYVENVFTH</sequence>
<evidence type="ECO:0000256" key="1">
    <source>
        <dbReference type="SAM" id="Phobius"/>
    </source>
</evidence>
<organism evidence="2 3">
    <name type="scientific">Fictibacillus macauensis ZFHKF-1</name>
    <dbReference type="NCBI Taxonomy" id="1196324"/>
    <lineage>
        <taxon>Bacteria</taxon>
        <taxon>Bacillati</taxon>
        <taxon>Bacillota</taxon>
        <taxon>Bacilli</taxon>
        <taxon>Bacillales</taxon>
        <taxon>Fictibacillaceae</taxon>
        <taxon>Fictibacillus</taxon>
    </lineage>
</organism>
<comment type="caution">
    <text evidence="2">The sequence shown here is derived from an EMBL/GenBank/DDBJ whole genome shotgun (WGS) entry which is preliminary data.</text>
</comment>
<evidence type="ECO:0000313" key="2">
    <source>
        <dbReference type="EMBL" id="EIT85857.1"/>
    </source>
</evidence>
<protein>
    <submittedName>
        <fullName evidence="2">Uncharacterized protein</fullName>
    </submittedName>
</protein>
<dbReference type="EMBL" id="AKKV01000024">
    <property type="protein sequence ID" value="EIT85857.1"/>
    <property type="molecule type" value="Genomic_DNA"/>
</dbReference>
<feature type="transmembrane region" description="Helical" evidence="1">
    <location>
        <begin position="6"/>
        <end position="25"/>
    </location>
</feature>